<keyword evidence="3 4" id="KW-0472">Membrane</keyword>
<sequence length="383" mass="40203">MAVWFSASAVVPVMRTEFPMSGLMVSLLSSSVQIGFVVGTIVSATLSLADRIEPRRFFMLAALAAAIATGLIPLLWPGTVWTILLRFVTGACMAGVYPVGMKIASTWAQRDMGLLVGLIVGALTLGTALPHAFSFLGGVDWRLTLWIAAASAVVGGLLVTRVSLGRPLPPAPPLSLRNAGINFQYAPLRLTNFGYLGHMWELYAMWAWIGAFFQASFSARFNVGFFAGGAELLAFATIGAGAVGSVLAGLLADRIGRTLTTIAAMLASGSCALSIGFLFNGPLPLLAGVALLWGITIVADSAQFSASVAELSPPELLGTALTVQVCAGFLLTTLSIHLVPVFVQWWGWKYAFAPLAAGPIIGIAAMALLRRHPDATRLAGGRR</sequence>
<feature type="transmembrane region" description="Helical" evidence="4">
    <location>
        <begin position="145"/>
        <end position="164"/>
    </location>
</feature>
<feature type="transmembrane region" description="Helical" evidence="4">
    <location>
        <begin position="57"/>
        <end position="76"/>
    </location>
</feature>
<dbReference type="GO" id="GO:0022857">
    <property type="term" value="F:transmembrane transporter activity"/>
    <property type="evidence" value="ECO:0007669"/>
    <property type="project" value="InterPro"/>
</dbReference>
<dbReference type="EMBL" id="SMAJ01000008">
    <property type="protein sequence ID" value="TCT06322.1"/>
    <property type="molecule type" value="Genomic_DNA"/>
</dbReference>
<dbReference type="PANTHER" id="PTHR23521:SF3">
    <property type="entry name" value="MFS TRANSPORTER"/>
    <property type="match status" value="1"/>
</dbReference>
<feature type="domain" description="Major facilitator superfamily (MFS) profile" evidence="5">
    <location>
        <begin position="1"/>
        <end position="374"/>
    </location>
</feature>
<evidence type="ECO:0000256" key="1">
    <source>
        <dbReference type="ARBA" id="ARBA00022692"/>
    </source>
</evidence>
<feature type="transmembrane region" description="Helical" evidence="4">
    <location>
        <begin position="112"/>
        <end position="133"/>
    </location>
</feature>
<keyword evidence="2 4" id="KW-1133">Transmembrane helix</keyword>
<dbReference type="Proteomes" id="UP000295525">
    <property type="component" value="Unassembled WGS sequence"/>
</dbReference>
<evidence type="ECO:0000256" key="4">
    <source>
        <dbReference type="SAM" id="Phobius"/>
    </source>
</evidence>
<dbReference type="Pfam" id="PF07690">
    <property type="entry name" value="MFS_1"/>
    <property type="match status" value="2"/>
</dbReference>
<feature type="transmembrane region" description="Helical" evidence="4">
    <location>
        <begin position="25"/>
        <end position="45"/>
    </location>
</feature>
<evidence type="ECO:0000313" key="6">
    <source>
        <dbReference type="EMBL" id="TCT06322.1"/>
    </source>
</evidence>
<keyword evidence="1 4" id="KW-0812">Transmembrane</keyword>
<reference evidence="6 7" key="1">
    <citation type="submission" date="2019-03" db="EMBL/GenBank/DDBJ databases">
        <title>Genomic Encyclopedia of Type Strains, Phase IV (KMG-IV): sequencing the most valuable type-strain genomes for metagenomic binning, comparative biology and taxonomic classification.</title>
        <authorList>
            <person name="Goeker M."/>
        </authorList>
    </citation>
    <scope>NUCLEOTIDE SEQUENCE [LARGE SCALE GENOMIC DNA]</scope>
    <source>
        <strain evidence="6 7">DSM 24591</strain>
    </source>
</reference>
<dbReference type="PROSITE" id="PS50850">
    <property type="entry name" value="MFS"/>
    <property type="match status" value="1"/>
</dbReference>
<dbReference type="GO" id="GO:0005886">
    <property type="term" value="C:plasma membrane"/>
    <property type="evidence" value="ECO:0007669"/>
    <property type="project" value="TreeGrafter"/>
</dbReference>
<name>A0A4R3M033_9BURK</name>
<dbReference type="OrthoDB" id="9781976at2"/>
<evidence type="ECO:0000259" key="5">
    <source>
        <dbReference type="PROSITE" id="PS50850"/>
    </source>
</evidence>
<dbReference type="InterPro" id="IPR036259">
    <property type="entry name" value="MFS_trans_sf"/>
</dbReference>
<accession>A0A4R3M033</accession>
<dbReference type="Gene3D" id="1.20.1250.20">
    <property type="entry name" value="MFS general substrate transporter like domains"/>
    <property type="match status" value="2"/>
</dbReference>
<organism evidence="6 7">
    <name type="scientific">Paralcaligenes ureilyticus</name>
    <dbReference type="NCBI Taxonomy" id="627131"/>
    <lineage>
        <taxon>Bacteria</taxon>
        <taxon>Pseudomonadati</taxon>
        <taxon>Pseudomonadota</taxon>
        <taxon>Betaproteobacteria</taxon>
        <taxon>Burkholderiales</taxon>
        <taxon>Alcaligenaceae</taxon>
        <taxon>Paralcaligenes</taxon>
    </lineage>
</organism>
<feature type="transmembrane region" description="Helical" evidence="4">
    <location>
        <begin position="350"/>
        <end position="369"/>
    </location>
</feature>
<feature type="transmembrane region" description="Helical" evidence="4">
    <location>
        <begin position="233"/>
        <end position="252"/>
    </location>
</feature>
<dbReference type="AlphaFoldDB" id="A0A4R3M033"/>
<evidence type="ECO:0000256" key="2">
    <source>
        <dbReference type="ARBA" id="ARBA00022989"/>
    </source>
</evidence>
<feature type="transmembrane region" description="Helical" evidence="4">
    <location>
        <begin position="202"/>
        <end position="221"/>
    </location>
</feature>
<proteinExistence type="predicted"/>
<evidence type="ECO:0000256" key="3">
    <source>
        <dbReference type="ARBA" id="ARBA00023136"/>
    </source>
</evidence>
<keyword evidence="7" id="KW-1185">Reference proteome</keyword>
<dbReference type="InterPro" id="IPR011701">
    <property type="entry name" value="MFS"/>
</dbReference>
<protein>
    <submittedName>
        <fullName evidence="6">Sugar phosphate permease</fullName>
    </submittedName>
</protein>
<feature type="transmembrane region" description="Helical" evidence="4">
    <location>
        <begin position="316"/>
        <end position="338"/>
    </location>
</feature>
<dbReference type="InterPro" id="IPR020846">
    <property type="entry name" value="MFS_dom"/>
</dbReference>
<dbReference type="SUPFAM" id="SSF103473">
    <property type="entry name" value="MFS general substrate transporter"/>
    <property type="match status" value="1"/>
</dbReference>
<comment type="caution">
    <text evidence="6">The sequence shown here is derived from an EMBL/GenBank/DDBJ whole genome shotgun (WGS) entry which is preliminary data.</text>
</comment>
<evidence type="ECO:0000313" key="7">
    <source>
        <dbReference type="Proteomes" id="UP000295525"/>
    </source>
</evidence>
<gene>
    <name evidence="6" type="ORF">EDC26_10858</name>
</gene>
<feature type="transmembrane region" description="Helical" evidence="4">
    <location>
        <begin position="82"/>
        <end position="100"/>
    </location>
</feature>
<dbReference type="PANTHER" id="PTHR23521">
    <property type="entry name" value="TRANSPORTER MFS SUPERFAMILY"/>
    <property type="match status" value="1"/>
</dbReference>